<dbReference type="PANTHER" id="PTHR46543">
    <property type="entry name" value="ZINC FINGER CCHC DOMAIN-CONTAINING PROTEIN 7"/>
    <property type="match status" value="1"/>
</dbReference>
<evidence type="ECO:0000256" key="5">
    <source>
        <dbReference type="ARBA" id="ARBA00022833"/>
    </source>
</evidence>
<evidence type="ECO:0000256" key="1">
    <source>
        <dbReference type="ARBA" id="ARBA00004123"/>
    </source>
</evidence>
<dbReference type="GO" id="GO:0004386">
    <property type="term" value="F:helicase activity"/>
    <property type="evidence" value="ECO:0007669"/>
    <property type="project" value="UniProtKB-KW"/>
</dbReference>
<dbReference type="GO" id="GO:0008270">
    <property type="term" value="F:zinc ion binding"/>
    <property type="evidence" value="ECO:0007669"/>
    <property type="project" value="UniProtKB-KW"/>
</dbReference>
<keyword evidence="10" id="KW-0547">Nucleotide-binding</keyword>
<dbReference type="SUPFAM" id="SSF57756">
    <property type="entry name" value="Retrovirus zinc finger-like domains"/>
    <property type="match status" value="4"/>
</dbReference>
<sequence length="516" mass="55152">MFICADDTAFMLSVSSRRIISNKVTLNKAKMSWDTGATGGGEEWNSGSAAEPAGGDDFAGGDTNGFNGDAGDGGDGGGNGGGGGFSGTCFNCGGEGHSKAECPEPPKPRPCFNCGEDGHNKADCTNEKVEREFTGTCRLCELPGHRAADCPTAPPKRCNNCQQDGHEAFTCEAPRKLDYSHVEDVPAEKAWEEIQKAVEERDIDDIKEAAQKYFKACPETTYVDMEKGFRAQELGVYLIALEKELAITYTNVDLQGNLEKKYTVNWRLSEKPGRPKEAEGWPATPEENLERLADAGVPVDRGVPKCGNCNLLGHTFRSCPEEKMENADRAVVQCFNCSELGHRVRDCPIPRPDKFACRNCNQSGHGAKECPEPRNPANVTCKVCDQSSSSALDPKGHFAKDCPEEGHGKNECTNERKIVCRNCDAEGHQSRECPKPRDYSRVECSNCKQKGHTKVRCKEPIVEDTDGGAGYGADSGNFGGGETSGDAGFSGGAETGDGSGDAPAASWEGGGETNGG</sequence>
<gene>
    <name evidence="10" type="primary">glh-4</name>
    <name evidence="10" type="ORF">LSUE1_G003695</name>
</gene>
<feature type="domain" description="CCHC-type" evidence="9">
    <location>
        <begin position="334"/>
        <end position="348"/>
    </location>
</feature>
<keyword evidence="10" id="KW-0347">Helicase</keyword>
<evidence type="ECO:0000313" key="10">
    <source>
        <dbReference type="EMBL" id="TVY80499.1"/>
    </source>
</evidence>
<comment type="caution">
    <text evidence="10">The sequence shown here is derived from an EMBL/GenBank/DDBJ whole genome shotgun (WGS) entry which is preliminary data.</text>
</comment>
<comment type="subcellular location">
    <subcellularLocation>
        <location evidence="1">Nucleus</location>
    </subcellularLocation>
</comment>
<dbReference type="GO" id="GO:0071031">
    <property type="term" value="P:nuclear mRNA surveillance of mRNA 3'-end processing"/>
    <property type="evidence" value="ECO:0007669"/>
    <property type="project" value="TreeGrafter"/>
</dbReference>
<dbReference type="EMBL" id="QGMK01000672">
    <property type="protein sequence ID" value="TVY80499.1"/>
    <property type="molecule type" value="Genomic_DNA"/>
</dbReference>
<feature type="compositionally biased region" description="Gly residues" evidence="8">
    <location>
        <begin position="68"/>
        <end position="78"/>
    </location>
</feature>
<keyword evidence="11" id="KW-1185">Reference proteome</keyword>
<proteinExistence type="predicted"/>
<feature type="domain" description="CCHC-type" evidence="9">
    <location>
        <begin position="89"/>
        <end position="104"/>
    </location>
</feature>
<name>A0A8T9C491_9HELO</name>
<feature type="domain" description="CCHC-type" evidence="9">
    <location>
        <begin position="420"/>
        <end position="435"/>
    </location>
</feature>
<feature type="compositionally biased region" description="Gly residues" evidence="8">
    <location>
        <begin position="467"/>
        <end position="499"/>
    </location>
</feature>
<keyword evidence="5" id="KW-0862">Zinc</keyword>
<keyword evidence="10" id="KW-0067">ATP-binding</keyword>
<keyword evidence="3" id="KW-0677">Repeat</keyword>
<protein>
    <submittedName>
        <fullName evidence="10">ATP-dependent RNA helicase glh-4</fullName>
    </submittedName>
</protein>
<accession>A0A8T9C491</accession>
<evidence type="ECO:0000256" key="6">
    <source>
        <dbReference type="ARBA" id="ARBA00023242"/>
    </source>
</evidence>
<keyword evidence="10" id="KW-0378">Hydrolase</keyword>
<feature type="region of interest" description="Disordered" evidence="8">
    <location>
        <begin position="462"/>
        <end position="516"/>
    </location>
</feature>
<dbReference type="InterPro" id="IPR051644">
    <property type="entry name" value="TRAMP_AT-DNA-binding"/>
</dbReference>
<evidence type="ECO:0000256" key="3">
    <source>
        <dbReference type="ARBA" id="ARBA00022737"/>
    </source>
</evidence>
<dbReference type="GO" id="GO:0071037">
    <property type="term" value="P:nuclear polyadenylation-dependent snRNA catabolic process"/>
    <property type="evidence" value="ECO:0007669"/>
    <property type="project" value="TreeGrafter"/>
</dbReference>
<dbReference type="GO" id="GO:0071035">
    <property type="term" value="P:nuclear polyadenylation-dependent rRNA catabolic process"/>
    <property type="evidence" value="ECO:0007669"/>
    <property type="project" value="TreeGrafter"/>
</dbReference>
<feature type="region of interest" description="Disordered" evidence="8">
    <location>
        <begin position="37"/>
        <end position="78"/>
    </location>
</feature>
<dbReference type="AlphaFoldDB" id="A0A8T9C491"/>
<evidence type="ECO:0000256" key="8">
    <source>
        <dbReference type="SAM" id="MobiDB-lite"/>
    </source>
</evidence>
<dbReference type="GO" id="GO:0071038">
    <property type="term" value="P:TRAMP-dependent tRNA surveillance pathway"/>
    <property type="evidence" value="ECO:0007669"/>
    <property type="project" value="TreeGrafter"/>
</dbReference>
<reference evidence="10 11" key="1">
    <citation type="submission" date="2018-05" db="EMBL/GenBank/DDBJ databases">
        <title>Genome sequencing and assembly of the regulated plant pathogen Lachnellula willkommii and related sister species for the development of diagnostic species identification markers.</title>
        <authorList>
            <person name="Giroux E."/>
            <person name="Bilodeau G."/>
        </authorList>
    </citation>
    <scope>NUCLEOTIDE SEQUENCE [LARGE SCALE GENOMIC DNA]</scope>
    <source>
        <strain evidence="10 11">CBS 268.59</strain>
    </source>
</reference>
<evidence type="ECO:0000256" key="4">
    <source>
        <dbReference type="ARBA" id="ARBA00022771"/>
    </source>
</evidence>
<feature type="domain" description="CCHC-type" evidence="9">
    <location>
        <begin position="357"/>
        <end position="372"/>
    </location>
</feature>
<evidence type="ECO:0000256" key="2">
    <source>
        <dbReference type="ARBA" id="ARBA00022723"/>
    </source>
</evidence>
<dbReference type="InterPro" id="IPR001878">
    <property type="entry name" value="Znf_CCHC"/>
</dbReference>
<dbReference type="GO" id="GO:0071039">
    <property type="term" value="P:nuclear polyadenylation-dependent CUT catabolic process"/>
    <property type="evidence" value="ECO:0007669"/>
    <property type="project" value="TreeGrafter"/>
</dbReference>
<dbReference type="PROSITE" id="PS50158">
    <property type="entry name" value="ZF_CCHC"/>
    <property type="match status" value="5"/>
</dbReference>
<dbReference type="OrthoDB" id="8026949at2759"/>
<keyword evidence="2" id="KW-0479">Metal-binding</keyword>
<dbReference type="InterPro" id="IPR036875">
    <property type="entry name" value="Znf_CCHC_sf"/>
</dbReference>
<evidence type="ECO:0000256" key="7">
    <source>
        <dbReference type="PROSITE-ProRule" id="PRU00047"/>
    </source>
</evidence>
<dbReference type="GO" id="GO:0071036">
    <property type="term" value="P:nuclear polyadenylation-dependent snoRNA catabolic process"/>
    <property type="evidence" value="ECO:0007669"/>
    <property type="project" value="TreeGrafter"/>
</dbReference>
<keyword evidence="4 7" id="KW-0863">Zinc-finger</keyword>
<evidence type="ECO:0000259" key="9">
    <source>
        <dbReference type="PROSITE" id="PS50158"/>
    </source>
</evidence>
<dbReference type="GO" id="GO:0003723">
    <property type="term" value="F:RNA binding"/>
    <property type="evidence" value="ECO:0007669"/>
    <property type="project" value="TreeGrafter"/>
</dbReference>
<dbReference type="PANTHER" id="PTHR46543:SF1">
    <property type="entry name" value="ZINC FINGER CCHC DOMAIN-CONTAINING PROTEIN 7"/>
    <property type="match status" value="1"/>
</dbReference>
<dbReference type="SMART" id="SM00343">
    <property type="entry name" value="ZnF_C2HC"/>
    <property type="match status" value="10"/>
</dbReference>
<feature type="domain" description="CCHC-type" evidence="9">
    <location>
        <begin position="111"/>
        <end position="126"/>
    </location>
</feature>
<dbReference type="Gene3D" id="4.10.60.10">
    <property type="entry name" value="Zinc finger, CCHC-type"/>
    <property type="match status" value="5"/>
</dbReference>
<evidence type="ECO:0000313" key="11">
    <source>
        <dbReference type="Proteomes" id="UP000469558"/>
    </source>
</evidence>
<dbReference type="GO" id="GO:0031499">
    <property type="term" value="C:TRAMP complex"/>
    <property type="evidence" value="ECO:0007669"/>
    <property type="project" value="TreeGrafter"/>
</dbReference>
<dbReference type="Pfam" id="PF00098">
    <property type="entry name" value="zf-CCHC"/>
    <property type="match status" value="5"/>
</dbReference>
<feature type="non-terminal residue" evidence="10">
    <location>
        <position position="1"/>
    </location>
</feature>
<keyword evidence="6" id="KW-0539">Nucleus</keyword>
<organism evidence="10 11">
    <name type="scientific">Lachnellula suecica</name>
    <dbReference type="NCBI Taxonomy" id="602035"/>
    <lineage>
        <taxon>Eukaryota</taxon>
        <taxon>Fungi</taxon>
        <taxon>Dikarya</taxon>
        <taxon>Ascomycota</taxon>
        <taxon>Pezizomycotina</taxon>
        <taxon>Leotiomycetes</taxon>
        <taxon>Helotiales</taxon>
        <taxon>Lachnaceae</taxon>
        <taxon>Lachnellula</taxon>
    </lineage>
</organism>
<dbReference type="Proteomes" id="UP000469558">
    <property type="component" value="Unassembled WGS sequence"/>
</dbReference>